<evidence type="ECO:0008006" key="3">
    <source>
        <dbReference type="Google" id="ProtNLM"/>
    </source>
</evidence>
<dbReference type="EMBL" id="LAQT01000026">
    <property type="protein sequence ID" value="KPC50838.1"/>
    <property type="molecule type" value="Genomic_DNA"/>
</dbReference>
<dbReference type="PANTHER" id="PTHR34352:SF1">
    <property type="entry name" value="PROTEIN YHFA"/>
    <property type="match status" value="1"/>
</dbReference>
<evidence type="ECO:0000313" key="1">
    <source>
        <dbReference type="EMBL" id="KPC50838.1"/>
    </source>
</evidence>
<dbReference type="InterPro" id="IPR003718">
    <property type="entry name" value="OsmC/Ohr_fam"/>
</dbReference>
<dbReference type="STRING" id="857265.WG78_16130"/>
<proteinExistence type="predicted"/>
<organism evidence="1 2">
    <name type="scientific">Amantichitinum ursilacus</name>
    <dbReference type="NCBI Taxonomy" id="857265"/>
    <lineage>
        <taxon>Bacteria</taxon>
        <taxon>Pseudomonadati</taxon>
        <taxon>Pseudomonadota</taxon>
        <taxon>Betaproteobacteria</taxon>
        <taxon>Neisseriales</taxon>
        <taxon>Chitinibacteraceae</taxon>
        <taxon>Amantichitinum</taxon>
    </lineage>
</organism>
<dbReference type="SUPFAM" id="SSF82784">
    <property type="entry name" value="OsmC-like"/>
    <property type="match status" value="1"/>
</dbReference>
<dbReference type="PANTHER" id="PTHR34352">
    <property type="entry name" value="PROTEIN YHFA"/>
    <property type="match status" value="1"/>
</dbReference>
<dbReference type="OrthoDB" id="9804010at2"/>
<dbReference type="Proteomes" id="UP000037939">
    <property type="component" value="Unassembled WGS sequence"/>
</dbReference>
<gene>
    <name evidence="1" type="ORF">WG78_16130</name>
</gene>
<comment type="caution">
    <text evidence="1">The sequence shown here is derived from an EMBL/GenBank/DDBJ whole genome shotgun (WGS) entry which is preliminary data.</text>
</comment>
<dbReference type="InterPro" id="IPR015946">
    <property type="entry name" value="KH_dom-like_a/b"/>
</dbReference>
<dbReference type="NCBIfam" id="NF008009">
    <property type="entry name" value="PRK10738.1"/>
    <property type="match status" value="1"/>
</dbReference>
<keyword evidence="2" id="KW-1185">Reference proteome</keyword>
<dbReference type="PATRIC" id="fig|857265.3.peg.3306"/>
<dbReference type="AlphaFoldDB" id="A0A0N0GM88"/>
<name>A0A0N0GM88_9NEIS</name>
<dbReference type="Pfam" id="PF02566">
    <property type="entry name" value="OsmC"/>
    <property type="match status" value="1"/>
</dbReference>
<accession>A0A0N0GM88</accession>
<sequence>MKTRLKWVENVSFLAQSGSGHSVLMDGAPEGGGNNMGPRPMELVLMGTAGCTAYDVIHILKKSRADVRDCTVDVDADRADEDPKVFTRIHFHFVVTGKALKPEVVERAIKLSAEKYCSASIMLGKTAEITHDFEVIEAH</sequence>
<dbReference type="RefSeq" id="WP_053938872.1">
    <property type="nucleotide sequence ID" value="NZ_LAQT01000026.1"/>
</dbReference>
<protein>
    <recommendedName>
        <fullName evidence="3">OsmC-like protein</fullName>
    </recommendedName>
</protein>
<reference evidence="1 2" key="1">
    <citation type="submission" date="2015-07" db="EMBL/GenBank/DDBJ databases">
        <title>Draft genome sequence of the Amantichitinum ursilacus IGB-41, a new chitin-degrading bacterium.</title>
        <authorList>
            <person name="Kirstahler P."/>
            <person name="Guenther M."/>
            <person name="Grumaz C."/>
            <person name="Rupp S."/>
            <person name="Zibek S."/>
            <person name="Sohn K."/>
        </authorList>
    </citation>
    <scope>NUCLEOTIDE SEQUENCE [LARGE SCALE GENOMIC DNA]</scope>
    <source>
        <strain evidence="1 2">IGB-41</strain>
    </source>
</reference>
<dbReference type="InterPro" id="IPR036102">
    <property type="entry name" value="OsmC/Ohrsf"/>
</dbReference>
<dbReference type="Gene3D" id="3.30.300.20">
    <property type="match status" value="1"/>
</dbReference>
<evidence type="ECO:0000313" key="2">
    <source>
        <dbReference type="Proteomes" id="UP000037939"/>
    </source>
</evidence>
<dbReference type="Gene3D" id="2.20.25.10">
    <property type="match status" value="1"/>
</dbReference>